<gene>
    <name evidence="2" type="ORF">P5673_014517</name>
</gene>
<dbReference type="InterPro" id="IPR039471">
    <property type="entry name" value="CXorf65-like"/>
</dbReference>
<reference evidence="2" key="1">
    <citation type="journal article" date="2023" name="G3 (Bethesda)">
        <title>Whole genome assembly and annotation of the endangered Caribbean coral Acropora cervicornis.</title>
        <authorList>
            <person name="Selwyn J.D."/>
            <person name="Vollmer S.V."/>
        </authorList>
    </citation>
    <scope>NUCLEOTIDE SEQUENCE</scope>
    <source>
        <strain evidence="2">K2</strain>
    </source>
</reference>
<dbReference type="PANTHER" id="PTHR33887">
    <property type="entry name" value="PB1 DOMAIN-CONTAINING PROTEIN"/>
    <property type="match status" value="1"/>
</dbReference>
<dbReference type="AlphaFoldDB" id="A0AAD9QJV3"/>
<dbReference type="PANTHER" id="PTHR33887:SF5">
    <property type="entry name" value="PB1 DOMAIN-CONTAINING PROTEIN"/>
    <property type="match status" value="1"/>
</dbReference>
<protein>
    <submittedName>
        <fullName evidence="2">Uncharacterized protein</fullName>
    </submittedName>
</protein>
<feature type="region of interest" description="Disordered" evidence="1">
    <location>
        <begin position="97"/>
        <end position="140"/>
    </location>
</feature>
<accession>A0AAD9QJV3</accession>
<dbReference type="Pfam" id="PF15874">
    <property type="entry name" value="Il2rg"/>
    <property type="match status" value="1"/>
</dbReference>
<name>A0AAD9QJV3_ACRCE</name>
<evidence type="ECO:0000313" key="3">
    <source>
        <dbReference type="Proteomes" id="UP001249851"/>
    </source>
</evidence>
<feature type="compositionally biased region" description="Polar residues" evidence="1">
    <location>
        <begin position="111"/>
        <end position="131"/>
    </location>
</feature>
<evidence type="ECO:0000313" key="2">
    <source>
        <dbReference type="EMBL" id="KAK2562255.1"/>
    </source>
</evidence>
<proteinExistence type="predicted"/>
<evidence type="ECO:0000256" key="1">
    <source>
        <dbReference type="SAM" id="MobiDB-lite"/>
    </source>
</evidence>
<keyword evidence="3" id="KW-1185">Reference proteome</keyword>
<dbReference type="EMBL" id="JARQWQ010000029">
    <property type="protein sequence ID" value="KAK2562255.1"/>
    <property type="molecule type" value="Genomic_DNA"/>
</dbReference>
<sequence length="140" mass="15609">MSFITVKFGDDAEELFNPNCVTVNLLDNLRQRCGCQKGEGQGDVPTTYTALLNDLERLNPKLHARLEALSKSTSDSKQLLQRKESFWSTASKLRKLRGGLPSATERKRSDPISSSKADTKNIAMNLSPQGKNRQKKISKN</sequence>
<reference evidence="2" key="2">
    <citation type="journal article" date="2023" name="Science">
        <title>Genomic signatures of disease resistance in endangered staghorn corals.</title>
        <authorList>
            <person name="Vollmer S.V."/>
            <person name="Selwyn J.D."/>
            <person name="Despard B.A."/>
            <person name="Roesel C.L."/>
        </authorList>
    </citation>
    <scope>NUCLEOTIDE SEQUENCE</scope>
    <source>
        <strain evidence="2">K2</strain>
    </source>
</reference>
<comment type="caution">
    <text evidence="2">The sequence shown here is derived from an EMBL/GenBank/DDBJ whole genome shotgun (WGS) entry which is preliminary data.</text>
</comment>
<organism evidence="2 3">
    <name type="scientific">Acropora cervicornis</name>
    <name type="common">Staghorn coral</name>
    <dbReference type="NCBI Taxonomy" id="6130"/>
    <lineage>
        <taxon>Eukaryota</taxon>
        <taxon>Metazoa</taxon>
        <taxon>Cnidaria</taxon>
        <taxon>Anthozoa</taxon>
        <taxon>Hexacorallia</taxon>
        <taxon>Scleractinia</taxon>
        <taxon>Astrocoeniina</taxon>
        <taxon>Acroporidae</taxon>
        <taxon>Acropora</taxon>
    </lineage>
</organism>
<dbReference type="Proteomes" id="UP001249851">
    <property type="component" value="Unassembled WGS sequence"/>
</dbReference>